<name>A0ABN1IY16_9GAMM</name>
<feature type="transmembrane region" description="Helical" evidence="10">
    <location>
        <begin position="131"/>
        <end position="148"/>
    </location>
</feature>
<dbReference type="PANTHER" id="PTHR43427">
    <property type="entry name" value="CHLORIDE CHANNEL PROTEIN CLC-E"/>
    <property type="match status" value="1"/>
</dbReference>
<dbReference type="EMBL" id="BAAAEU010000025">
    <property type="protein sequence ID" value="GAA0723477.1"/>
    <property type="molecule type" value="Genomic_DNA"/>
</dbReference>
<dbReference type="InterPro" id="IPR001807">
    <property type="entry name" value="ClC"/>
</dbReference>
<dbReference type="PRINTS" id="PR00762">
    <property type="entry name" value="CLCHANNEL"/>
</dbReference>
<feature type="transmembrane region" description="Helical" evidence="10">
    <location>
        <begin position="95"/>
        <end position="119"/>
    </location>
</feature>
<dbReference type="SUPFAM" id="SSF81340">
    <property type="entry name" value="Clc chloride channel"/>
    <property type="match status" value="1"/>
</dbReference>
<evidence type="ECO:0000313" key="11">
    <source>
        <dbReference type="EMBL" id="GAA0723477.1"/>
    </source>
</evidence>
<sequence length="199" mass="19591">MIVVPAIGGLIVGAMARWGSQAIRGHGIPEAMEQVLLNESKIAPRITFLKPVSSAIAIGTGGPFGAEGPIIATGGALGSFVGQLLHVTAVERKTLLAAGAAAGMAAVFGSPVSALILAVELLLFELKPRSLIPVALATVAANGVRHALVGSAPVFPMPGVAEPGGAALASYVVLGALVGVVSVGAPDSLSCCGSSEATR</sequence>
<keyword evidence="4 10" id="KW-1133">Transmembrane helix</keyword>
<evidence type="ECO:0000256" key="3">
    <source>
        <dbReference type="ARBA" id="ARBA00022692"/>
    </source>
</evidence>
<keyword evidence="2" id="KW-0813">Transport</keyword>
<evidence type="ECO:0000256" key="7">
    <source>
        <dbReference type="ARBA" id="ARBA00023173"/>
    </source>
</evidence>
<dbReference type="Gene3D" id="1.10.3080.10">
    <property type="entry name" value="Clc chloride channel"/>
    <property type="match status" value="1"/>
</dbReference>
<protein>
    <recommendedName>
        <fullName evidence="13">Chloride channel protein</fullName>
    </recommendedName>
</protein>
<dbReference type="Proteomes" id="UP001501523">
    <property type="component" value="Unassembled WGS sequence"/>
</dbReference>
<organism evidence="11 12">
    <name type="scientific">Dokdonella soli</name>
    <dbReference type="NCBI Taxonomy" id="529810"/>
    <lineage>
        <taxon>Bacteria</taxon>
        <taxon>Pseudomonadati</taxon>
        <taxon>Pseudomonadota</taxon>
        <taxon>Gammaproteobacteria</taxon>
        <taxon>Lysobacterales</taxon>
        <taxon>Rhodanobacteraceae</taxon>
        <taxon>Dokdonella</taxon>
    </lineage>
</organism>
<evidence type="ECO:0000256" key="1">
    <source>
        <dbReference type="ARBA" id="ARBA00004141"/>
    </source>
</evidence>
<evidence type="ECO:0000256" key="9">
    <source>
        <dbReference type="ARBA" id="ARBA00023303"/>
    </source>
</evidence>
<comment type="caution">
    <text evidence="11">The sequence shown here is derived from an EMBL/GenBank/DDBJ whole genome shotgun (WGS) entry which is preliminary data.</text>
</comment>
<evidence type="ECO:0000256" key="6">
    <source>
        <dbReference type="ARBA" id="ARBA00023136"/>
    </source>
</evidence>
<dbReference type="InterPro" id="IPR014743">
    <property type="entry name" value="Cl-channel_core"/>
</dbReference>
<comment type="subcellular location">
    <subcellularLocation>
        <location evidence="1">Membrane</location>
        <topology evidence="1">Multi-pass membrane protein</topology>
    </subcellularLocation>
</comment>
<gene>
    <name evidence="11" type="ORF">GCM10009105_35520</name>
</gene>
<evidence type="ECO:0008006" key="13">
    <source>
        <dbReference type="Google" id="ProtNLM"/>
    </source>
</evidence>
<keyword evidence="9" id="KW-0407">Ion channel</keyword>
<reference evidence="11 12" key="1">
    <citation type="journal article" date="2019" name="Int. J. Syst. Evol. Microbiol.">
        <title>The Global Catalogue of Microorganisms (GCM) 10K type strain sequencing project: providing services to taxonomists for standard genome sequencing and annotation.</title>
        <authorList>
            <consortium name="The Broad Institute Genomics Platform"/>
            <consortium name="The Broad Institute Genome Sequencing Center for Infectious Disease"/>
            <person name="Wu L."/>
            <person name="Ma J."/>
        </authorList>
    </citation>
    <scope>NUCLEOTIDE SEQUENCE [LARGE SCALE GENOMIC DNA]</scope>
    <source>
        <strain evidence="11 12">JCM 15421</strain>
    </source>
</reference>
<keyword evidence="6 10" id="KW-0472">Membrane</keyword>
<dbReference type="PANTHER" id="PTHR43427:SF6">
    <property type="entry name" value="CHLORIDE CHANNEL PROTEIN CLC-E"/>
    <property type="match status" value="1"/>
</dbReference>
<keyword evidence="12" id="KW-1185">Reference proteome</keyword>
<evidence type="ECO:0000256" key="8">
    <source>
        <dbReference type="ARBA" id="ARBA00023214"/>
    </source>
</evidence>
<dbReference type="InterPro" id="IPR050368">
    <property type="entry name" value="ClC-type_chloride_channel"/>
</dbReference>
<keyword evidence="3 10" id="KW-0812">Transmembrane</keyword>
<evidence type="ECO:0000256" key="2">
    <source>
        <dbReference type="ARBA" id="ARBA00022448"/>
    </source>
</evidence>
<evidence type="ECO:0000313" key="12">
    <source>
        <dbReference type="Proteomes" id="UP001501523"/>
    </source>
</evidence>
<keyword evidence="8" id="KW-0868">Chloride</keyword>
<feature type="transmembrane region" description="Helical" evidence="10">
    <location>
        <begin position="168"/>
        <end position="185"/>
    </location>
</feature>
<evidence type="ECO:0000256" key="4">
    <source>
        <dbReference type="ARBA" id="ARBA00022989"/>
    </source>
</evidence>
<dbReference type="CDD" id="cd00400">
    <property type="entry name" value="Voltage_gated_ClC"/>
    <property type="match status" value="1"/>
</dbReference>
<keyword evidence="5" id="KW-0406">Ion transport</keyword>
<proteinExistence type="predicted"/>
<evidence type="ECO:0000256" key="5">
    <source>
        <dbReference type="ARBA" id="ARBA00023065"/>
    </source>
</evidence>
<keyword evidence="7" id="KW-0869">Chloride channel</keyword>
<evidence type="ECO:0000256" key="10">
    <source>
        <dbReference type="SAM" id="Phobius"/>
    </source>
</evidence>
<dbReference type="Pfam" id="PF00654">
    <property type="entry name" value="Voltage_CLC"/>
    <property type="match status" value="1"/>
</dbReference>
<accession>A0ABN1IY16</accession>